<dbReference type="PANTHER" id="PTHR42983">
    <property type="entry name" value="DINITROGENASE IRON-MOLYBDENUM COFACTOR PROTEIN-RELATED"/>
    <property type="match status" value="1"/>
</dbReference>
<dbReference type="STRING" id="1111454.HMPREF1250_1710"/>
<dbReference type="PANTHER" id="PTHR42983:SF1">
    <property type="entry name" value="IRON-MOLYBDENUM PROTEIN"/>
    <property type="match status" value="1"/>
</dbReference>
<evidence type="ECO:0000313" key="2">
    <source>
        <dbReference type="EMBL" id="ERT57188.1"/>
    </source>
</evidence>
<proteinExistence type="predicted"/>
<evidence type="ECO:0000259" key="1">
    <source>
        <dbReference type="Pfam" id="PF02579"/>
    </source>
</evidence>
<dbReference type="RefSeq" id="WP_023054494.1">
    <property type="nucleotide sequence ID" value="NZ_AWXA01000053.1"/>
</dbReference>
<name>U7UFG7_9FIRM</name>
<sequence>MKIAVTYDQEQIFPHFGKSEAFKLYDIADGVILAASVVGTDGQGHGALAGFLRSHAVDAVICGGIGEGAQQALQDAGITCYNGNSGSCDTAVQKLLDGQLAANDRQALCRHHEHTDGHGCRHD</sequence>
<keyword evidence="3" id="KW-1185">Reference proteome</keyword>
<protein>
    <submittedName>
        <fullName evidence="2">Dinitrogenase iron-molybdenum cofactor</fullName>
    </submittedName>
</protein>
<dbReference type="AlphaFoldDB" id="U7UFG7"/>
<comment type="caution">
    <text evidence="2">The sequence shown here is derived from an EMBL/GenBank/DDBJ whole genome shotgun (WGS) entry which is preliminary data.</text>
</comment>
<dbReference type="CDD" id="cd00851">
    <property type="entry name" value="MTH1175"/>
    <property type="match status" value="1"/>
</dbReference>
<gene>
    <name evidence="2" type="ORF">HMPREF1250_1710</name>
</gene>
<dbReference type="InterPro" id="IPR033913">
    <property type="entry name" value="MTH1175_dom"/>
</dbReference>
<dbReference type="EMBL" id="AWXA01000053">
    <property type="protein sequence ID" value="ERT57188.1"/>
    <property type="molecule type" value="Genomic_DNA"/>
</dbReference>
<dbReference type="Gene3D" id="3.30.420.130">
    <property type="entry name" value="Dinitrogenase iron-molybdenum cofactor biosynthesis domain"/>
    <property type="match status" value="1"/>
</dbReference>
<dbReference type="PATRIC" id="fig|1111454.3.peg.2000"/>
<accession>U7UFG7</accession>
<dbReference type="InterPro" id="IPR003731">
    <property type="entry name" value="Di-Nase_FeMo-co_biosynth"/>
</dbReference>
<dbReference type="Pfam" id="PF02579">
    <property type="entry name" value="Nitro_FeMo-Co"/>
    <property type="match status" value="1"/>
</dbReference>
<dbReference type="SUPFAM" id="SSF53146">
    <property type="entry name" value="Nitrogenase accessory factor-like"/>
    <property type="match status" value="1"/>
</dbReference>
<dbReference type="Proteomes" id="UP000017090">
    <property type="component" value="Unassembled WGS sequence"/>
</dbReference>
<organism evidence="2 3">
    <name type="scientific">Megasphaera vaginalis</name>
    <name type="common">ex Srinivasan et al. 2021</name>
    <dbReference type="NCBI Taxonomy" id="1111454"/>
    <lineage>
        <taxon>Bacteria</taxon>
        <taxon>Bacillati</taxon>
        <taxon>Bacillota</taxon>
        <taxon>Negativicutes</taxon>
        <taxon>Veillonellales</taxon>
        <taxon>Veillonellaceae</taxon>
        <taxon>Megasphaera</taxon>
    </lineage>
</organism>
<evidence type="ECO:0000313" key="3">
    <source>
        <dbReference type="Proteomes" id="UP000017090"/>
    </source>
</evidence>
<feature type="domain" description="Dinitrogenase iron-molybdenum cofactor biosynthesis" evidence="1">
    <location>
        <begin position="9"/>
        <end position="96"/>
    </location>
</feature>
<dbReference type="InterPro" id="IPR036105">
    <property type="entry name" value="DiNase_FeMo-co_biosyn_sf"/>
</dbReference>
<dbReference type="eggNOG" id="COG1433">
    <property type="taxonomic scope" value="Bacteria"/>
</dbReference>
<dbReference type="OrthoDB" id="280278at2"/>
<reference evidence="2 3" key="1">
    <citation type="submission" date="2013-09" db="EMBL/GenBank/DDBJ databases">
        <authorList>
            <person name="Durkin A.S."/>
            <person name="Haft D.R."/>
            <person name="McCorrison J."/>
            <person name="Torralba M."/>
            <person name="Gillis M."/>
            <person name="Haft D.H."/>
            <person name="Methe B."/>
            <person name="Sutton G."/>
            <person name="Nelson K.E."/>
        </authorList>
    </citation>
    <scope>NUCLEOTIDE SEQUENCE [LARGE SCALE GENOMIC DNA]</scope>
    <source>
        <strain evidence="2 3">BV3C16-1</strain>
    </source>
</reference>